<evidence type="ECO:0000256" key="3">
    <source>
        <dbReference type="ARBA" id="ARBA00022679"/>
    </source>
</evidence>
<protein>
    <recommendedName>
        <fullName evidence="7">S-adenosyl-L-methionine-dependent methyltransferase</fullName>
    </recommendedName>
</protein>
<evidence type="ECO:0000256" key="2">
    <source>
        <dbReference type="ARBA" id="ARBA00022603"/>
    </source>
</evidence>
<evidence type="ECO:0008006" key="7">
    <source>
        <dbReference type="Google" id="ProtNLM"/>
    </source>
</evidence>
<dbReference type="AlphaFoldDB" id="A0A9P6AQB5"/>
<evidence type="ECO:0000313" key="5">
    <source>
        <dbReference type="EMBL" id="KAF9510058.1"/>
    </source>
</evidence>
<dbReference type="InterPro" id="IPR008854">
    <property type="entry name" value="TPMT"/>
</dbReference>
<organism evidence="5 6">
    <name type="scientific">Hydnum rufescens UP504</name>
    <dbReference type="NCBI Taxonomy" id="1448309"/>
    <lineage>
        <taxon>Eukaryota</taxon>
        <taxon>Fungi</taxon>
        <taxon>Dikarya</taxon>
        <taxon>Basidiomycota</taxon>
        <taxon>Agaricomycotina</taxon>
        <taxon>Agaricomycetes</taxon>
        <taxon>Cantharellales</taxon>
        <taxon>Hydnaceae</taxon>
        <taxon>Hydnum</taxon>
    </lineage>
</organism>
<evidence type="ECO:0000256" key="4">
    <source>
        <dbReference type="ARBA" id="ARBA00022691"/>
    </source>
</evidence>
<gene>
    <name evidence="5" type="ORF">BS47DRAFT_1300732</name>
</gene>
<dbReference type="Pfam" id="PF05724">
    <property type="entry name" value="TPMT"/>
    <property type="match status" value="2"/>
</dbReference>
<keyword evidence="4" id="KW-0949">S-adenosyl-L-methionine</keyword>
<dbReference type="PANTHER" id="PTHR32183">
    <property type="match status" value="1"/>
</dbReference>
<name>A0A9P6AQB5_9AGAM</name>
<proteinExistence type="predicted"/>
<dbReference type="PANTHER" id="PTHR32183:SF6">
    <property type="entry name" value="CYSTEINE SULFINATE DESULFINASE_CYSTEINE DESULFURASE AND RELATED ENZYMES"/>
    <property type="match status" value="1"/>
</dbReference>
<comment type="caution">
    <text evidence="5">The sequence shown here is derived from an EMBL/GenBank/DDBJ whole genome shotgun (WGS) entry which is preliminary data.</text>
</comment>
<accession>A0A9P6AQB5</accession>
<dbReference type="SUPFAM" id="SSF53335">
    <property type="entry name" value="S-adenosyl-L-methionine-dependent methyltransferases"/>
    <property type="match status" value="1"/>
</dbReference>
<dbReference type="CDD" id="cd02440">
    <property type="entry name" value="AdoMet_MTases"/>
    <property type="match status" value="1"/>
</dbReference>
<keyword evidence="2" id="KW-0489">Methyltransferase</keyword>
<dbReference type="GO" id="GO:0008757">
    <property type="term" value="F:S-adenosylmethionine-dependent methyltransferase activity"/>
    <property type="evidence" value="ECO:0007669"/>
    <property type="project" value="InterPro"/>
</dbReference>
<dbReference type="Proteomes" id="UP000886523">
    <property type="component" value="Unassembled WGS sequence"/>
</dbReference>
<dbReference type="OrthoDB" id="276151at2759"/>
<keyword evidence="6" id="KW-1185">Reference proteome</keyword>
<dbReference type="Gene3D" id="3.40.50.150">
    <property type="entry name" value="Vaccinia Virus protein VP39"/>
    <property type="match status" value="1"/>
</dbReference>
<evidence type="ECO:0000256" key="1">
    <source>
        <dbReference type="ARBA" id="ARBA00022553"/>
    </source>
</evidence>
<dbReference type="GO" id="GO:0032259">
    <property type="term" value="P:methylation"/>
    <property type="evidence" value="ECO:0007669"/>
    <property type="project" value="UniProtKB-KW"/>
</dbReference>
<dbReference type="EMBL" id="MU129024">
    <property type="protein sequence ID" value="KAF9510058.1"/>
    <property type="molecule type" value="Genomic_DNA"/>
</dbReference>
<sequence>MWKCRQEGITPWAVARFQPPLDYILSHRSLHLPKHGNALVPGCGRGDDVVLLAALGFDTLGIDISPTAVNVAQQYAYIPLTFIQLNIGAPKDGFDLIYDYTFFVAFPPKVRPDWGANMTRLIRPGGHLITSVWPIDGDRPDGPPFSVSVEDYRMALGPKWETVLDEVPPGLTETHVGRAKIVVWESTK</sequence>
<dbReference type="PROSITE" id="PS51585">
    <property type="entry name" value="SAM_MT_TPMT"/>
    <property type="match status" value="1"/>
</dbReference>
<dbReference type="InterPro" id="IPR029063">
    <property type="entry name" value="SAM-dependent_MTases_sf"/>
</dbReference>
<keyword evidence="3" id="KW-0808">Transferase</keyword>
<reference evidence="5" key="1">
    <citation type="journal article" date="2020" name="Nat. Commun.">
        <title>Large-scale genome sequencing of mycorrhizal fungi provides insights into the early evolution of symbiotic traits.</title>
        <authorList>
            <person name="Miyauchi S."/>
            <person name="Kiss E."/>
            <person name="Kuo A."/>
            <person name="Drula E."/>
            <person name="Kohler A."/>
            <person name="Sanchez-Garcia M."/>
            <person name="Morin E."/>
            <person name="Andreopoulos B."/>
            <person name="Barry K.W."/>
            <person name="Bonito G."/>
            <person name="Buee M."/>
            <person name="Carver A."/>
            <person name="Chen C."/>
            <person name="Cichocki N."/>
            <person name="Clum A."/>
            <person name="Culley D."/>
            <person name="Crous P.W."/>
            <person name="Fauchery L."/>
            <person name="Girlanda M."/>
            <person name="Hayes R.D."/>
            <person name="Keri Z."/>
            <person name="LaButti K."/>
            <person name="Lipzen A."/>
            <person name="Lombard V."/>
            <person name="Magnuson J."/>
            <person name="Maillard F."/>
            <person name="Murat C."/>
            <person name="Nolan M."/>
            <person name="Ohm R.A."/>
            <person name="Pangilinan J."/>
            <person name="Pereira M.F."/>
            <person name="Perotto S."/>
            <person name="Peter M."/>
            <person name="Pfister S."/>
            <person name="Riley R."/>
            <person name="Sitrit Y."/>
            <person name="Stielow J.B."/>
            <person name="Szollosi G."/>
            <person name="Zifcakova L."/>
            <person name="Stursova M."/>
            <person name="Spatafora J.W."/>
            <person name="Tedersoo L."/>
            <person name="Vaario L.M."/>
            <person name="Yamada A."/>
            <person name="Yan M."/>
            <person name="Wang P."/>
            <person name="Xu J."/>
            <person name="Bruns T."/>
            <person name="Baldrian P."/>
            <person name="Vilgalys R."/>
            <person name="Dunand C."/>
            <person name="Henrissat B."/>
            <person name="Grigoriev I.V."/>
            <person name="Hibbett D."/>
            <person name="Nagy L.G."/>
            <person name="Martin F.M."/>
        </authorList>
    </citation>
    <scope>NUCLEOTIDE SEQUENCE</scope>
    <source>
        <strain evidence="5">UP504</strain>
    </source>
</reference>
<keyword evidence="1" id="KW-0597">Phosphoprotein</keyword>
<evidence type="ECO:0000313" key="6">
    <source>
        <dbReference type="Proteomes" id="UP000886523"/>
    </source>
</evidence>